<dbReference type="GO" id="GO:0016020">
    <property type="term" value="C:membrane"/>
    <property type="evidence" value="ECO:0007669"/>
    <property type="project" value="UniProtKB-SubCell"/>
</dbReference>
<feature type="transmembrane region" description="Helical" evidence="7">
    <location>
        <begin position="342"/>
        <end position="360"/>
    </location>
</feature>
<feature type="transmembrane region" description="Helical" evidence="7">
    <location>
        <begin position="112"/>
        <end position="130"/>
    </location>
</feature>
<evidence type="ECO:0000256" key="6">
    <source>
        <dbReference type="RuleBase" id="RU000320"/>
    </source>
</evidence>
<dbReference type="InterPro" id="IPR001750">
    <property type="entry name" value="ND/Mrp_TM"/>
</dbReference>
<evidence type="ECO:0000259" key="8">
    <source>
        <dbReference type="Pfam" id="PF00361"/>
    </source>
</evidence>
<dbReference type="InterPro" id="IPR010227">
    <property type="entry name" value="NADH_Q_OxRdtase_chainM/4"/>
</dbReference>
<reference evidence="9 10" key="1">
    <citation type="submission" date="2019-03" db="EMBL/GenBank/DDBJ databases">
        <title>Genomic Encyclopedia of Type Strains, Phase IV (KMG-IV): sequencing the most valuable type-strain genomes for metagenomic binning, comparative biology and taxonomic classification.</title>
        <authorList>
            <person name="Goeker M."/>
        </authorList>
    </citation>
    <scope>NUCLEOTIDE SEQUENCE [LARGE SCALE GENOMIC DNA]</scope>
    <source>
        <strain evidence="9 10">DSM 20467</strain>
    </source>
</reference>
<dbReference type="GO" id="GO:0003954">
    <property type="term" value="F:NADH dehydrogenase activity"/>
    <property type="evidence" value="ECO:0007669"/>
    <property type="project" value="TreeGrafter"/>
</dbReference>
<evidence type="ECO:0000256" key="3">
    <source>
        <dbReference type="ARBA" id="ARBA00022692"/>
    </source>
</evidence>
<dbReference type="NCBIfam" id="TIGR01972">
    <property type="entry name" value="NDH_I_M"/>
    <property type="match status" value="1"/>
</dbReference>
<feature type="transmembrane region" description="Helical" evidence="7">
    <location>
        <begin position="168"/>
        <end position="188"/>
    </location>
</feature>
<keyword evidence="3 6" id="KW-0812">Transmembrane</keyword>
<feature type="domain" description="NADH:quinone oxidoreductase/Mrp antiporter transmembrane" evidence="8">
    <location>
        <begin position="129"/>
        <end position="429"/>
    </location>
</feature>
<evidence type="ECO:0000256" key="5">
    <source>
        <dbReference type="ARBA" id="ARBA00023136"/>
    </source>
</evidence>
<comment type="subcellular location">
    <subcellularLocation>
        <location evidence="1">Endomembrane system</location>
        <topology evidence="1">Multi-pass membrane protein</topology>
    </subcellularLocation>
    <subcellularLocation>
        <location evidence="6">Membrane</location>
        <topology evidence="6">Multi-pass membrane protein</topology>
    </subcellularLocation>
</comment>
<evidence type="ECO:0000256" key="1">
    <source>
        <dbReference type="ARBA" id="ARBA00004127"/>
    </source>
</evidence>
<dbReference type="GO" id="GO:0015990">
    <property type="term" value="P:electron transport coupled proton transport"/>
    <property type="evidence" value="ECO:0007669"/>
    <property type="project" value="TreeGrafter"/>
</dbReference>
<feature type="transmembrane region" description="Helical" evidence="7">
    <location>
        <begin position="286"/>
        <end position="304"/>
    </location>
</feature>
<keyword evidence="10" id="KW-1185">Reference proteome</keyword>
<dbReference type="GO" id="GO:0042773">
    <property type="term" value="P:ATP synthesis coupled electron transport"/>
    <property type="evidence" value="ECO:0007669"/>
    <property type="project" value="InterPro"/>
</dbReference>
<evidence type="ECO:0000256" key="7">
    <source>
        <dbReference type="SAM" id="Phobius"/>
    </source>
</evidence>
<dbReference type="RefSeq" id="WP_132549217.1">
    <property type="nucleotide sequence ID" value="NZ_SMAA01000007.1"/>
</dbReference>
<feature type="transmembrane region" description="Helical" evidence="7">
    <location>
        <begin position="6"/>
        <end position="23"/>
    </location>
</feature>
<comment type="caution">
    <text evidence="9">The sequence shown here is derived from an EMBL/GenBank/DDBJ whole genome shotgun (WGS) entry which is preliminary data.</text>
</comment>
<dbReference type="GO" id="GO:0048039">
    <property type="term" value="F:ubiquinone binding"/>
    <property type="evidence" value="ECO:0007669"/>
    <property type="project" value="TreeGrafter"/>
</dbReference>
<accession>A0A4R3K905</accession>
<comment type="similarity">
    <text evidence="2">Belongs to the complex I subunit 4 family.</text>
</comment>
<dbReference type="GO" id="GO:0008137">
    <property type="term" value="F:NADH dehydrogenase (ubiquinone) activity"/>
    <property type="evidence" value="ECO:0007669"/>
    <property type="project" value="InterPro"/>
</dbReference>
<feature type="transmembrane region" description="Helical" evidence="7">
    <location>
        <begin position="73"/>
        <end position="100"/>
    </location>
</feature>
<feature type="transmembrane region" description="Helical" evidence="7">
    <location>
        <begin position="458"/>
        <end position="476"/>
    </location>
</feature>
<sequence length="511" mass="55521">MDFPFISTILLTPILAILLLFFIPPTSKKAIKLVAAIAMLISFLLTIYVYINYDSSAGGMQFVEKIPWISDLGVSYAVGIDGISLPMLFLTDIIGLASVFSSWNINKRPKEFFILLLLLIAGVTGTFIALDLFIFLLFYELVVIPIYIMVIVWGSTKRVSKEYAGMKLTIYLLIGSAFMLVGIVALYLQAFPPGMRTFDIATLSSAHLYGTLSIQFQIIVFFLMLLGFGTLISMFPFHTWSPDGYAGAPTAVSMIHAGVLKKIGGYGLIRLGLLILPAGAKFWAPLIIILGLANVIYAAYVAIVQKDLKYVVGYSSVSHMGYVLLGFAALNTISLSGAVANMVAHGIMSALFFAMIGYVYEKTHMRSVDQLHGLAHQMPKIATGFMLAGMSSVGLPGLIGFIPEYTIFVGLFAQYPILAIIAVSGIVFTAIYILRVLQKVLFGPRDSSFDRYDDAKGAELVPLFLLGTILILFGLFPQLLMAPINSGISPLGPFLERLSAAPSLLFTLGGI</sequence>
<dbReference type="PRINTS" id="PR01437">
    <property type="entry name" value="NUOXDRDTASE4"/>
</dbReference>
<evidence type="ECO:0000256" key="2">
    <source>
        <dbReference type="ARBA" id="ARBA00009025"/>
    </source>
</evidence>
<gene>
    <name evidence="9" type="ORF">EDC37_107142</name>
</gene>
<evidence type="ECO:0000256" key="4">
    <source>
        <dbReference type="ARBA" id="ARBA00022989"/>
    </source>
</evidence>
<proteinExistence type="inferred from homology"/>
<name>A0A4R3K905_9FIRM</name>
<organism evidence="9 10">
    <name type="scientific">Pectinatus cerevisiiphilus</name>
    <dbReference type="NCBI Taxonomy" id="86956"/>
    <lineage>
        <taxon>Bacteria</taxon>
        <taxon>Bacillati</taxon>
        <taxon>Bacillota</taxon>
        <taxon>Negativicutes</taxon>
        <taxon>Selenomonadales</taxon>
        <taxon>Selenomonadaceae</taxon>
        <taxon>Pectinatus</taxon>
    </lineage>
</organism>
<protein>
    <submittedName>
        <fullName evidence="9">NADH-quinone oxidoreductase subunit M</fullName>
    </submittedName>
</protein>
<dbReference type="OrthoDB" id="9807568at2"/>
<dbReference type="Pfam" id="PF00361">
    <property type="entry name" value="Proton_antipo_M"/>
    <property type="match status" value="1"/>
</dbReference>
<evidence type="ECO:0000313" key="10">
    <source>
        <dbReference type="Proteomes" id="UP000295188"/>
    </source>
</evidence>
<feature type="transmembrane region" description="Helical" evidence="7">
    <location>
        <begin position="30"/>
        <end position="53"/>
    </location>
</feature>
<dbReference type="PANTHER" id="PTHR43507">
    <property type="entry name" value="NADH-UBIQUINONE OXIDOREDUCTASE CHAIN 4"/>
    <property type="match status" value="1"/>
</dbReference>
<feature type="transmembrane region" description="Helical" evidence="7">
    <location>
        <begin position="311"/>
        <end position="330"/>
    </location>
</feature>
<dbReference type="PANTHER" id="PTHR43507:SF4">
    <property type="entry name" value="PROTON-TRANSLOCATING NADH-QUINONE OXIDOREDUCTASE, CHAIN M"/>
    <property type="match status" value="1"/>
</dbReference>
<keyword evidence="5 7" id="KW-0472">Membrane</keyword>
<dbReference type="AlphaFoldDB" id="A0A4R3K905"/>
<feature type="transmembrane region" description="Helical" evidence="7">
    <location>
        <begin position="208"/>
        <end position="232"/>
    </location>
</feature>
<feature type="transmembrane region" description="Helical" evidence="7">
    <location>
        <begin position="415"/>
        <end position="437"/>
    </location>
</feature>
<dbReference type="EMBL" id="SMAA01000007">
    <property type="protein sequence ID" value="TCS79375.1"/>
    <property type="molecule type" value="Genomic_DNA"/>
</dbReference>
<evidence type="ECO:0000313" key="9">
    <source>
        <dbReference type="EMBL" id="TCS79375.1"/>
    </source>
</evidence>
<feature type="transmembrane region" description="Helical" evidence="7">
    <location>
        <begin position="381"/>
        <end position="403"/>
    </location>
</feature>
<dbReference type="GO" id="GO:0012505">
    <property type="term" value="C:endomembrane system"/>
    <property type="evidence" value="ECO:0007669"/>
    <property type="project" value="UniProtKB-SubCell"/>
</dbReference>
<feature type="transmembrane region" description="Helical" evidence="7">
    <location>
        <begin position="136"/>
        <end position="156"/>
    </location>
</feature>
<dbReference type="InterPro" id="IPR003918">
    <property type="entry name" value="NADH_UbQ_OxRdtase"/>
</dbReference>
<keyword evidence="4 7" id="KW-1133">Transmembrane helix</keyword>
<dbReference type="Proteomes" id="UP000295188">
    <property type="component" value="Unassembled WGS sequence"/>
</dbReference>